<feature type="region of interest" description="Disordered" evidence="1">
    <location>
        <begin position="1"/>
        <end position="26"/>
    </location>
</feature>
<proteinExistence type="predicted"/>
<comment type="caution">
    <text evidence="2">The sequence shown here is derived from an EMBL/GenBank/DDBJ whole genome shotgun (WGS) entry which is preliminary data.</text>
</comment>
<dbReference type="EMBL" id="ML996089">
    <property type="protein sequence ID" value="KAF2150439.1"/>
    <property type="molecule type" value="Genomic_DNA"/>
</dbReference>
<dbReference type="Proteomes" id="UP000799439">
    <property type="component" value="Unassembled WGS sequence"/>
</dbReference>
<sequence length="288" mass="33078">MDTSITKTNVAGETRQRSTMDTASPSISMINPPLSDMGYLSLLPPELRQMIYEHLRDGDYRRALYALDMPEIQWTKFSDVEFEQGPLKCLSMTCHQTHHECQPWIKQLLPPSVVFFMNNLWGMTNEWPAPPHAPLPPLPMAKSIIFLEVYIEPAMDVSYGAIIWDLMAQLDDAERLLECVIRFVDDPEDEPPSSPDIEGWEPNPAVSLRISKCVAKLRRQFDALIEWWPELDMACDIELESETSDVVLNFFLEKLRATELERRQMREEMFDELDVLRNADEASADAAA</sequence>
<protein>
    <recommendedName>
        <fullName evidence="4">F-box domain-containing protein</fullName>
    </recommendedName>
</protein>
<dbReference type="AlphaFoldDB" id="A0A9P4J106"/>
<reference evidence="2" key="1">
    <citation type="journal article" date="2020" name="Stud. Mycol.">
        <title>101 Dothideomycetes genomes: a test case for predicting lifestyles and emergence of pathogens.</title>
        <authorList>
            <person name="Haridas S."/>
            <person name="Albert R."/>
            <person name="Binder M."/>
            <person name="Bloem J."/>
            <person name="Labutti K."/>
            <person name="Salamov A."/>
            <person name="Andreopoulos B."/>
            <person name="Baker S."/>
            <person name="Barry K."/>
            <person name="Bills G."/>
            <person name="Bluhm B."/>
            <person name="Cannon C."/>
            <person name="Castanera R."/>
            <person name="Culley D."/>
            <person name="Daum C."/>
            <person name="Ezra D."/>
            <person name="Gonzalez J."/>
            <person name="Henrissat B."/>
            <person name="Kuo A."/>
            <person name="Liang C."/>
            <person name="Lipzen A."/>
            <person name="Lutzoni F."/>
            <person name="Magnuson J."/>
            <person name="Mondo S."/>
            <person name="Nolan M."/>
            <person name="Ohm R."/>
            <person name="Pangilinan J."/>
            <person name="Park H.-J."/>
            <person name="Ramirez L."/>
            <person name="Alfaro M."/>
            <person name="Sun H."/>
            <person name="Tritt A."/>
            <person name="Yoshinaga Y."/>
            <person name="Zwiers L.-H."/>
            <person name="Turgeon B."/>
            <person name="Goodwin S."/>
            <person name="Spatafora J."/>
            <person name="Crous P."/>
            <person name="Grigoriev I."/>
        </authorList>
    </citation>
    <scope>NUCLEOTIDE SEQUENCE</scope>
    <source>
        <strain evidence="2">CBS 260.36</strain>
    </source>
</reference>
<accession>A0A9P4J106</accession>
<gene>
    <name evidence="2" type="ORF">K461DRAFT_280448</name>
</gene>
<evidence type="ECO:0008006" key="4">
    <source>
        <dbReference type="Google" id="ProtNLM"/>
    </source>
</evidence>
<evidence type="ECO:0000256" key="1">
    <source>
        <dbReference type="SAM" id="MobiDB-lite"/>
    </source>
</evidence>
<name>A0A9P4J106_9PEZI</name>
<keyword evidence="3" id="KW-1185">Reference proteome</keyword>
<evidence type="ECO:0000313" key="3">
    <source>
        <dbReference type="Proteomes" id="UP000799439"/>
    </source>
</evidence>
<organism evidence="2 3">
    <name type="scientific">Myriangium duriaei CBS 260.36</name>
    <dbReference type="NCBI Taxonomy" id="1168546"/>
    <lineage>
        <taxon>Eukaryota</taxon>
        <taxon>Fungi</taxon>
        <taxon>Dikarya</taxon>
        <taxon>Ascomycota</taxon>
        <taxon>Pezizomycotina</taxon>
        <taxon>Dothideomycetes</taxon>
        <taxon>Dothideomycetidae</taxon>
        <taxon>Myriangiales</taxon>
        <taxon>Myriangiaceae</taxon>
        <taxon>Myriangium</taxon>
    </lineage>
</organism>
<evidence type="ECO:0000313" key="2">
    <source>
        <dbReference type="EMBL" id="KAF2150439.1"/>
    </source>
</evidence>